<keyword evidence="6" id="KW-0238">DNA-binding</keyword>
<dbReference type="STRING" id="2025994.A0A2T3AG76"/>
<reference evidence="12 13" key="1">
    <citation type="journal article" date="2018" name="Mycol. Prog.">
        <title>Coniella lustricola, a new species from submerged detritus.</title>
        <authorList>
            <person name="Raudabaugh D.B."/>
            <person name="Iturriaga T."/>
            <person name="Carver A."/>
            <person name="Mondo S."/>
            <person name="Pangilinan J."/>
            <person name="Lipzen A."/>
            <person name="He G."/>
            <person name="Amirebrahimi M."/>
            <person name="Grigoriev I.V."/>
            <person name="Miller A.N."/>
        </authorList>
    </citation>
    <scope>NUCLEOTIDE SEQUENCE [LARGE SCALE GENOMIC DNA]</scope>
    <source>
        <strain evidence="12 13">B22-T-1</strain>
    </source>
</reference>
<feature type="compositionally biased region" description="Low complexity" evidence="10">
    <location>
        <begin position="643"/>
        <end position="659"/>
    </location>
</feature>
<dbReference type="GO" id="GO:0045944">
    <property type="term" value="P:positive regulation of transcription by RNA polymerase II"/>
    <property type="evidence" value="ECO:0007669"/>
    <property type="project" value="TreeGrafter"/>
</dbReference>
<evidence type="ECO:0000256" key="2">
    <source>
        <dbReference type="ARBA" id="ARBA00022723"/>
    </source>
</evidence>
<evidence type="ECO:0000256" key="6">
    <source>
        <dbReference type="ARBA" id="ARBA00023125"/>
    </source>
</evidence>
<dbReference type="InterPro" id="IPR052783">
    <property type="entry name" value="Metabolic/Drug-Res_Regulator"/>
</dbReference>
<accession>A0A2T3AG76</accession>
<dbReference type="GO" id="GO:0003677">
    <property type="term" value="F:DNA binding"/>
    <property type="evidence" value="ECO:0007669"/>
    <property type="project" value="UniProtKB-KW"/>
</dbReference>
<feature type="domain" description="Zn(2)-C6 fungal-type" evidence="11">
    <location>
        <begin position="45"/>
        <end position="75"/>
    </location>
</feature>
<keyword evidence="8" id="KW-0804">Transcription</keyword>
<keyword evidence="2" id="KW-0479">Metal-binding</keyword>
<name>A0A2T3AG76_9PEZI</name>
<evidence type="ECO:0000256" key="4">
    <source>
        <dbReference type="ARBA" id="ARBA00022911"/>
    </source>
</evidence>
<dbReference type="PANTHER" id="PTHR47655">
    <property type="entry name" value="QUINIC ACID UTILIZATION ACTIVATOR"/>
    <property type="match status" value="1"/>
</dbReference>
<evidence type="ECO:0000256" key="3">
    <source>
        <dbReference type="ARBA" id="ARBA00022833"/>
    </source>
</evidence>
<evidence type="ECO:0000256" key="7">
    <source>
        <dbReference type="ARBA" id="ARBA00023159"/>
    </source>
</evidence>
<dbReference type="GO" id="GO:0000981">
    <property type="term" value="F:DNA-binding transcription factor activity, RNA polymerase II-specific"/>
    <property type="evidence" value="ECO:0007669"/>
    <property type="project" value="InterPro"/>
</dbReference>
<keyword evidence="4" id="KW-0672">Quinate metabolism</keyword>
<dbReference type="GO" id="GO:0005634">
    <property type="term" value="C:nucleus"/>
    <property type="evidence" value="ECO:0007669"/>
    <property type="project" value="UniProtKB-SubCell"/>
</dbReference>
<feature type="region of interest" description="Disordered" evidence="10">
    <location>
        <begin position="636"/>
        <end position="690"/>
    </location>
</feature>
<dbReference type="AlphaFoldDB" id="A0A2T3AG76"/>
<dbReference type="Pfam" id="PF00172">
    <property type="entry name" value="Zn_clus"/>
    <property type="match status" value="1"/>
</dbReference>
<feature type="compositionally biased region" description="Pro residues" evidence="10">
    <location>
        <begin position="719"/>
        <end position="730"/>
    </location>
</feature>
<proteinExistence type="predicted"/>
<dbReference type="Proteomes" id="UP000241462">
    <property type="component" value="Unassembled WGS sequence"/>
</dbReference>
<organism evidence="12 13">
    <name type="scientific">Coniella lustricola</name>
    <dbReference type="NCBI Taxonomy" id="2025994"/>
    <lineage>
        <taxon>Eukaryota</taxon>
        <taxon>Fungi</taxon>
        <taxon>Dikarya</taxon>
        <taxon>Ascomycota</taxon>
        <taxon>Pezizomycotina</taxon>
        <taxon>Sordariomycetes</taxon>
        <taxon>Sordariomycetidae</taxon>
        <taxon>Diaporthales</taxon>
        <taxon>Schizoparmaceae</taxon>
        <taxon>Coniella</taxon>
    </lineage>
</organism>
<sequence length="813" mass="87786">MPSKRKTAATATATASDADHGTDASPPSSSVVAAAPVKRQRVSRACDQCRAAREKCDGIQPLCFPCVSQNRACTYAANPKKRGVQTGYIKTLEVALAWLFDKVPGCEDALETLLLHEGGQGQNLLVGKDSHKANRLHKTWRRSKVHKEIDRILSGGLVSQSRADKSSPSDDGDSDNDQSETASRTLPASTPRGGAPQLANGPSSQHPDGYASVDSQLNHGNSNIISLPSNHWRLLDIYFSYTHCWYPILEKQDLLKTVYLYPAGGLDTAHMKPSSAAHAELWAAMALAAYQDASSMSASASAHGHGHGPGPADEPAWSLDQIYRVARRLVPSEEGDFEIQHARALLLLALINVGRGKKTSAWILVGLAHRIALDVSELHRGDERSARRATAVLMGCYILDTLIAVHPRAMPSLETAGIVEGMSIPEDDLDEWQPWAPCDGFGTGAGPRPSFRSPAYSLTTFNQLYDVFKFMRKRTLQRQNSLLPVEHPSEAILLLHQTIKPGLPFAGFIVARDSSSVSIPSAYVLRILFLWVDAILDSTDESPCNLILESVEQYMSQFGACGAPPFFASCLAMVRQHQSFNNLHPQCVERWQVIQDTLASIWNPSTQSNSADSIRPLSAVSKTPIAETPLATAPLSHAAPSVTTSTPSDLYSSSSLHTPPLMTQHFPPRKQQAPPPPSATAAPPFMMNALSPPKAMQNAAAALNPAMAPAGMSILDTPPMMPGGPGPPHPQQHQHQHPHQQPPPPPQSMHAPGGLIHRDSFNAGPLDYDALLDDLSSMDYIDRVDADPQFMANLGFAPGCDISEVLSREFGAI</sequence>
<dbReference type="PROSITE" id="PS00463">
    <property type="entry name" value="ZN2_CY6_FUNGAL_1"/>
    <property type="match status" value="1"/>
</dbReference>
<dbReference type="PANTHER" id="PTHR47655:SF2">
    <property type="entry name" value="QUINIC ACID UTILIZATION ACTIVATOR"/>
    <property type="match status" value="1"/>
</dbReference>
<feature type="region of interest" description="Disordered" evidence="10">
    <location>
        <begin position="157"/>
        <end position="215"/>
    </location>
</feature>
<dbReference type="SUPFAM" id="SSF57701">
    <property type="entry name" value="Zn2/Cys6 DNA-binding domain"/>
    <property type="match status" value="1"/>
</dbReference>
<evidence type="ECO:0000256" key="9">
    <source>
        <dbReference type="ARBA" id="ARBA00023242"/>
    </source>
</evidence>
<evidence type="ECO:0000256" key="10">
    <source>
        <dbReference type="SAM" id="MobiDB-lite"/>
    </source>
</evidence>
<evidence type="ECO:0000259" key="11">
    <source>
        <dbReference type="PROSITE" id="PS50048"/>
    </source>
</evidence>
<dbReference type="FunFam" id="4.10.240.10:FF:000005">
    <property type="entry name" value="Quinic acid utilization activator"/>
    <property type="match status" value="1"/>
</dbReference>
<dbReference type="InterPro" id="IPR036864">
    <property type="entry name" value="Zn2-C6_fun-type_DNA-bd_sf"/>
</dbReference>
<dbReference type="OrthoDB" id="3364175at2759"/>
<evidence type="ECO:0000313" key="12">
    <source>
        <dbReference type="EMBL" id="PSR97204.1"/>
    </source>
</evidence>
<dbReference type="PROSITE" id="PS50048">
    <property type="entry name" value="ZN2_CY6_FUNGAL_2"/>
    <property type="match status" value="1"/>
</dbReference>
<dbReference type="CDD" id="cd00067">
    <property type="entry name" value="GAL4"/>
    <property type="match status" value="1"/>
</dbReference>
<dbReference type="CDD" id="cd12148">
    <property type="entry name" value="fungal_TF_MHR"/>
    <property type="match status" value="1"/>
</dbReference>
<feature type="region of interest" description="Disordered" evidence="10">
    <location>
        <begin position="1"/>
        <end position="34"/>
    </location>
</feature>
<evidence type="ECO:0000256" key="8">
    <source>
        <dbReference type="ARBA" id="ARBA00023163"/>
    </source>
</evidence>
<dbReference type="GO" id="GO:0008270">
    <property type="term" value="F:zinc ion binding"/>
    <property type="evidence" value="ECO:0007669"/>
    <property type="project" value="InterPro"/>
</dbReference>
<comment type="subcellular location">
    <subcellularLocation>
        <location evidence="1">Nucleus</location>
    </subcellularLocation>
</comment>
<evidence type="ECO:0000313" key="13">
    <source>
        <dbReference type="Proteomes" id="UP000241462"/>
    </source>
</evidence>
<keyword evidence="9" id="KW-0539">Nucleus</keyword>
<dbReference type="SMART" id="SM00066">
    <property type="entry name" value="GAL4"/>
    <property type="match status" value="1"/>
</dbReference>
<dbReference type="InterPro" id="IPR001138">
    <property type="entry name" value="Zn2Cys6_DnaBD"/>
</dbReference>
<gene>
    <name evidence="12" type="ORF">BD289DRAFT_426250</name>
</gene>
<dbReference type="InterPro" id="IPR007219">
    <property type="entry name" value="XnlR_reg_dom"/>
</dbReference>
<keyword evidence="5" id="KW-0805">Transcription regulation</keyword>
<keyword evidence="7" id="KW-0010">Activator</keyword>
<protein>
    <recommendedName>
        <fullName evidence="11">Zn(2)-C6 fungal-type domain-containing protein</fullName>
    </recommendedName>
</protein>
<keyword evidence="13" id="KW-1185">Reference proteome</keyword>
<dbReference type="GO" id="GO:0006351">
    <property type="term" value="P:DNA-templated transcription"/>
    <property type="evidence" value="ECO:0007669"/>
    <property type="project" value="InterPro"/>
</dbReference>
<feature type="region of interest" description="Disordered" evidence="10">
    <location>
        <begin position="710"/>
        <end position="760"/>
    </location>
</feature>
<dbReference type="Gene3D" id="4.10.240.10">
    <property type="entry name" value="Zn(2)-C6 fungal-type DNA-binding domain"/>
    <property type="match status" value="1"/>
</dbReference>
<dbReference type="InParanoid" id="A0A2T3AG76"/>
<evidence type="ECO:0000256" key="1">
    <source>
        <dbReference type="ARBA" id="ARBA00004123"/>
    </source>
</evidence>
<keyword evidence="3" id="KW-0862">Zinc</keyword>
<dbReference type="Pfam" id="PF04082">
    <property type="entry name" value="Fungal_trans"/>
    <property type="match status" value="1"/>
</dbReference>
<evidence type="ECO:0000256" key="5">
    <source>
        <dbReference type="ARBA" id="ARBA00023015"/>
    </source>
</evidence>
<feature type="compositionally biased region" description="Low complexity" evidence="10">
    <location>
        <begin position="23"/>
        <end position="34"/>
    </location>
</feature>
<dbReference type="EMBL" id="KZ678393">
    <property type="protein sequence ID" value="PSR97204.1"/>
    <property type="molecule type" value="Genomic_DNA"/>
</dbReference>